<dbReference type="GO" id="GO:0004170">
    <property type="term" value="F:dUTP diphosphatase activity"/>
    <property type="evidence" value="ECO:0007669"/>
    <property type="project" value="UniProtKB-EC"/>
</dbReference>
<dbReference type="RefSeq" id="WP_011672737.1">
    <property type="nucleotide sequence ID" value="NC_008513.1"/>
</dbReference>
<dbReference type="Pfam" id="PF00692">
    <property type="entry name" value="dUTPase"/>
    <property type="match status" value="1"/>
</dbReference>
<organism evidence="2 3">
    <name type="scientific">Buchnera aphidicola subsp. Cinara cedri (strain Cc)</name>
    <dbReference type="NCBI Taxonomy" id="372461"/>
    <lineage>
        <taxon>Bacteria</taxon>
        <taxon>Pseudomonadati</taxon>
        <taxon>Pseudomonadota</taxon>
        <taxon>Gammaproteobacteria</taxon>
        <taxon>Enterobacterales</taxon>
        <taxon>Erwiniaceae</taxon>
        <taxon>Buchnera</taxon>
    </lineage>
</organism>
<dbReference type="eggNOG" id="COG0756">
    <property type="taxonomic scope" value="Bacteria"/>
</dbReference>
<dbReference type="SUPFAM" id="SSF51283">
    <property type="entry name" value="dUTPase-like"/>
    <property type="match status" value="1"/>
</dbReference>
<sequence>MKKLNINVKIFDTRIGTVFPFPEIISGDISGFFLRACIKKKIYIDINQTFLIPTGILLYIFKNNININIKSFFKCKNNKKIVLGNFYNFINFFNPGELKISFWNCSKKKICIKPGDKIAKVFIFSNKKIKFIYL</sequence>
<keyword evidence="2" id="KW-0378">Hydrolase</keyword>
<evidence type="ECO:0000313" key="2">
    <source>
        <dbReference type="EMBL" id="ABJ90818.1"/>
    </source>
</evidence>
<dbReference type="Proteomes" id="UP000000669">
    <property type="component" value="Chromosome"/>
</dbReference>
<feature type="domain" description="dUTPase-like" evidence="1">
    <location>
        <begin position="40"/>
        <end position="124"/>
    </location>
</feature>
<dbReference type="OrthoDB" id="9809956at2"/>
<dbReference type="Gene3D" id="2.70.40.10">
    <property type="match status" value="1"/>
</dbReference>
<dbReference type="InterPro" id="IPR036157">
    <property type="entry name" value="dUTPase-like_sf"/>
</dbReference>
<dbReference type="STRING" id="372461.BCc_367"/>
<name>Q056Y1_BUCCC</name>
<dbReference type="KEGG" id="bcc:BCc_367"/>
<accession>Q056Y1</accession>
<dbReference type="HOGENOM" id="CLU_1892199_0_0_6"/>
<dbReference type="AlphaFoldDB" id="Q056Y1"/>
<keyword evidence="3" id="KW-1185">Reference proteome</keyword>
<evidence type="ECO:0000259" key="1">
    <source>
        <dbReference type="Pfam" id="PF00692"/>
    </source>
</evidence>
<dbReference type="EMBL" id="CP000263">
    <property type="protein sequence ID" value="ABJ90818.1"/>
    <property type="molecule type" value="Genomic_DNA"/>
</dbReference>
<dbReference type="InterPro" id="IPR029054">
    <property type="entry name" value="dUTPase-like"/>
</dbReference>
<dbReference type="EC" id="3.6.1.23" evidence="2"/>
<gene>
    <name evidence="2" type="primary">dut</name>
    <name evidence="2" type="ordered locus">BCc_367</name>
</gene>
<reference evidence="2 3" key="1">
    <citation type="journal article" date="2006" name="Science">
        <title>A small microbial genome: the end of a long symbiotic relationship?</title>
        <authorList>
            <person name="Perez-Brocal V."/>
            <person name="Gil R."/>
            <person name="Ramos S."/>
            <person name="Lamelas A."/>
            <person name="Postigo M."/>
            <person name="Michelena J.M."/>
            <person name="Silva F.J."/>
            <person name="Moya A."/>
            <person name="Latorre A."/>
        </authorList>
    </citation>
    <scope>NUCLEOTIDE SEQUENCE [LARGE SCALE GENOMIC DNA]</scope>
    <source>
        <strain evidence="3">Cc</strain>
    </source>
</reference>
<protein>
    <submittedName>
        <fullName evidence="2">Deoxyuridine 5'-triphosphate nucleotidohydrolase</fullName>
        <ecNumber evidence="2">3.6.1.23</ecNumber>
    </submittedName>
</protein>
<proteinExistence type="predicted"/>
<evidence type="ECO:0000313" key="3">
    <source>
        <dbReference type="Proteomes" id="UP000000669"/>
    </source>
</evidence>